<evidence type="ECO:0000313" key="2">
    <source>
        <dbReference type="Proteomes" id="UP000195667"/>
    </source>
</evidence>
<proteinExistence type="predicted"/>
<evidence type="ECO:0000313" key="1">
    <source>
        <dbReference type="EMBL" id="SJM94478.1"/>
    </source>
</evidence>
<organism evidence="1 2">
    <name type="scientific">Crenothrix polyspora</name>
    <dbReference type="NCBI Taxonomy" id="360316"/>
    <lineage>
        <taxon>Bacteria</taxon>
        <taxon>Pseudomonadati</taxon>
        <taxon>Pseudomonadota</taxon>
        <taxon>Gammaproteobacteria</taxon>
        <taxon>Methylococcales</taxon>
        <taxon>Crenotrichaceae</taxon>
        <taxon>Crenothrix</taxon>
    </lineage>
</organism>
<dbReference type="EMBL" id="FUKI01000131">
    <property type="protein sequence ID" value="SJM94478.1"/>
    <property type="molecule type" value="Genomic_DNA"/>
</dbReference>
<keyword evidence="2" id="KW-1185">Reference proteome</keyword>
<dbReference type="Proteomes" id="UP000195667">
    <property type="component" value="Unassembled WGS sequence"/>
</dbReference>
<reference evidence="2" key="1">
    <citation type="submission" date="2017-02" db="EMBL/GenBank/DDBJ databases">
        <authorList>
            <person name="Daims H."/>
        </authorList>
    </citation>
    <scope>NUCLEOTIDE SEQUENCE [LARGE SCALE GENOMIC DNA]</scope>
</reference>
<name>A0A1R4HE03_9GAMM</name>
<sequence length="62" mass="7307">MNNPNLLDGIRLLVYRFATDNRYKNEAIDALLTDLAPLCEYQQVHVALHNVDIKKLIWCCFW</sequence>
<dbReference type="AlphaFoldDB" id="A0A1R4HE03"/>
<protein>
    <submittedName>
        <fullName evidence="1">Uncharacterized protein</fullName>
    </submittedName>
</protein>
<accession>A0A1R4HE03</accession>
<gene>
    <name evidence="1" type="ORF">CRENPOLYSF1_540049</name>
</gene>